<proteinExistence type="predicted"/>
<dbReference type="EMBL" id="CYPW01000040">
    <property type="protein sequence ID" value="CUH54306.1"/>
    <property type="molecule type" value="Genomic_DNA"/>
</dbReference>
<reference evidence="1 2" key="1">
    <citation type="submission" date="2015-09" db="EMBL/GenBank/DDBJ databases">
        <authorList>
            <consortium name="Swine Surveillance"/>
        </authorList>
    </citation>
    <scope>NUCLEOTIDE SEQUENCE [LARGE SCALE GENOMIC DNA]</scope>
    <source>
        <strain evidence="1 2">CECT 7688</strain>
    </source>
</reference>
<evidence type="ECO:0000313" key="2">
    <source>
        <dbReference type="Proteomes" id="UP000054823"/>
    </source>
</evidence>
<dbReference type="Proteomes" id="UP000054823">
    <property type="component" value="Unassembled WGS sequence"/>
</dbReference>
<dbReference type="OrthoDB" id="494228at2"/>
<sequence>MSDFVSDFTPPVRLRLSPSSQAQHISTRTQGALSGLSGLALATSLMLSTSAMAQSVNPLDAMPGRVAAFETGNINPAGTFELNVGARQTSPDNRAGTGNQVYHGGGSYAFTDRFTLGLQLQNYVDPIGGPIDGVPGVGPDRIPQLETNELALWGKYQLYQDERWAISALASAEAFLTMQSDIWGGFFNKQTGITLGAVKAPITYKASSKLQLHLTPSLTLAPNDIAGDRFYGTIFSLGAGLTFKPNNRVALFGTLDAPISNDNTINSQGEWEKLPVWTVGGRYNVTPRVALEGYVTNGWGVTPATSIMTFWPDGDHILVGGRLVYTPGSKYDESYRDLSLPPTQAQLNAQQDGFTLGTAATLEPGHMRTEIWGGSDSNAGISLNFSTDRDTEIQVHFEQFSDSDTAPDDIRPSTDVHYMIGPKLRFMDQDNGNAFSLAGRMMYGRQITSNSVKIGVFYTDLIANYEMPNRLSFTASPKIAAWGSVELVGLGLGLDYTFDNGLALIAEVTPIGRDNDEATWAAGARYHFGKSGFSVDAMATNAIGRQGIGSMIAQDDTRFAVTLSKSFDPGSLF</sequence>
<protein>
    <submittedName>
        <fullName evidence="1">Uncharacterized protein</fullName>
    </submittedName>
</protein>
<accession>A0A0P1FDV8</accession>
<evidence type="ECO:0000313" key="1">
    <source>
        <dbReference type="EMBL" id="CUH54306.1"/>
    </source>
</evidence>
<gene>
    <name evidence="1" type="ORF">SHM7688_03776</name>
</gene>
<keyword evidence="2" id="KW-1185">Reference proteome</keyword>
<dbReference type="STRING" id="321267.SHM7688_03776"/>
<dbReference type="Gene3D" id="2.40.160.20">
    <property type="match status" value="1"/>
</dbReference>
<dbReference type="AlphaFoldDB" id="A0A0P1FDV8"/>
<dbReference type="RefSeq" id="WP_058241438.1">
    <property type="nucleotide sequence ID" value="NZ_CYPW01000040.1"/>
</dbReference>
<organism evidence="1 2">
    <name type="scientific">Shimia marina</name>
    <dbReference type="NCBI Taxonomy" id="321267"/>
    <lineage>
        <taxon>Bacteria</taxon>
        <taxon>Pseudomonadati</taxon>
        <taxon>Pseudomonadota</taxon>
        <taxon>Alphaproteobacteria</taxon>
        <taxon>Rhodobacterales</taxon>
        <taxon>Roseobacteraceae</taxon>
    </lineage>
</organism>
<name>A0A0P1FDV8_9RHOB</name>